<dbReference type="PROSITE" id="PS50885">
    <property type="entry name" value="HAMP"/>
    <property type="match status" value="1"/>
</dbReference>
<evidence type="ECO:0000313" key="15">
    <source>
        <dbReference type="EMBL" id="CAG9620340.1"/>
    </source>
</evidence>
<evidence type="ECO:0000256" key="9">
    <source>
        <dbReference type="ARBA" id="ARBA00022989"/>
    </source>
</evidence>
<keyword evidence="10" id="KW-0902">Two-component regulatory system</keyword>
<feature type="transmembrane region" description="Helical" evidence="13">
    <location>
        <begin position="20"/>
        <end position="40"/>
    </location>
</feature>
<dbReference type="Pfam" id="PF02743">
    <property type="entry name" value="dCache_1"/>
    <property type="match status" value="1"/>
</dbReference>
<evidence type="ECO:0000256" key="8">
    <source>
        <dbReference type="ARBA" id="ARBA00022840"/>
    </source>
</evidence>
<evidence type="ECO:0000256" key="11">
    <source>
        <dbReference type="ARBA" id="ARBA00023136"/>
    </source>
</evidence>
<keyword evidence="6" id="KW-0547">Nucleotide-binding</keyword>
<dbReference type="InterPro" id="IPR050640">
    <property type="entry name" value="Bact_2-comp_sensor_kinase"/>
</dbReference>
<dbReference type="InterPro" id="IPR003660">
    <property type="entry name" value="HAMP_dom"/>
</dbReference>
<feature type="domain" description="HAMP" evidence="14">
    <location>
        <begin position="331"/>
        <end position="383"/>
    </location>
</feature>
<dbReference type="Pfam" id="PF00672">
    <property type="entry name" value="HAMP"/>
    <property type="match status" value="1"/>
</dbReference>
<dbReference type="SUPFAM" id="SSF158472">
    <property type="entry name" value="HAMP domain-like"/>
    <property type="match status" value="1"/>
</dbReference>
<feature type="coiled-coil region" evidence="12">
    <location>
        <begin position="371"/>
        <end position="398"/>
    </location>
</feature>
<evidence type="ECO:0000256" key="4">
    <source>
        <dbReference type="ARBA" id="ARBA00022679"/>
    </source>
</evidence>
<reference evidence="15 16" key="1">
    <citation type="submission" date="2021-10" db="EMBL/GenBank/DDBJ databases">
        <authorList>
            <person name="Criscuolo A."/>
        </authorList>
    </citation>
    <scope>NUCLEOTIDE SEQUENCE [LARGE SCALE GENOMIC DNA]</scope>
    <source>
        <strain evidence="16">CIP 111883</strain>
    </source>
</reference>
<dbReference type="InterPro" id="IPR003594">
    <property type="entry name" value="HATPase_dom"/>
</dbReference>
<protein>
    <recommendedName>
        <fullName evidence="14">HAMP domain-containing protein</fullName>
    </recommendedName>
</protein>
<evidence type="ECO:0000256" key="7">
    <source>
        <dbReference type="ARBA" id="ARBA00022777"/>
    </source>
</evidence>
<dbReference type="SUPFAM" id="SSF55874">
    <property type="entry name" value="ATPase domain of HSP90 chaperone/DNA topoisomerase II/histidine kinase"/>
    <property type="match status" value="1"/>
</dbReference>
<dbReference type="InterPro" id="IPR033479">
    <property type="entry name" value="dCache_1"/>
</dbReference>
<evidence type="ECO:0000256" key="12">
    <source>
        <dbReference type="SAM" id="Coils"/>
    </source>
</evidence>
<proteinExistence type="predicted"/>
<dbReference type="CDD" id="cd12912">
    <property type="entry name" value="PDC2_MCP_like"/>
    <property type="match status" value="1"/>
</dbReference>
<keyword evidence="12" id="KW-0175">Coiled coil</keyword>
<evidence type="ECO:0000256" key="5">
    <source>
        <dbReference type="ARBA" id="ARBA00022692"/>
    </source>
</evidence>
<keyword evidence="4" id="KW-0808">Transferase</keyword>
<organism evidence="15 16">
    <name type="scientific">Sutcliffiella rhizosphaerae</name>
    <dbReference type="NCBI Taxonomy" id="2880967"/>
    <lineage>
        <taxon>Bacteria</taxon>
        <taxon>Bacillati</taxon>
        <taxon>Bacillota</taxon>
        <taxon>Bacilli</taxon>
        <taxon>Bacillales</taxon>
        <taxon>Bacillaceae</taxon>
        <taxon>Sutcliffiella</taxon>
    </lineage>
</organism>
<accession>A0ABN8A5J2</accession>
<dbReference type="Gene3D" id="6.10.340.10">
    <property type="match status" value="1"/>
</dbReference>
<evidence type="ECO:0000256" key="6">
    <source>
        <dbReference type="ARBA" id="ARBA00022741"/>
    </source>
</evidence>
<name>A0ABN8A5J2_9BACI</name>
<comment type="subcellular location">
    <subcellularLocation>
        <location evidence="1">Cell membrane</location>
        <topology evidence="1">Multi-pass membrane protein</topology>
    </subcellularLocation>
</comment>
<dbReference type="Gene3D" id="3.30.450.20">
    <property type="entry name" value="PAS domain"/>
    <property type="match status" value="2"/>
</dbReference>
<dbReference type="InterPro" id="IPR010559">
    <property type="entry name" value="Sig_transdc_His_kin_internal"/>
</dbReference>
<dbReference type="EMBL" id="CAKJTJ010000004">
    <property type="protein sequence ID" value="CAG9620340.1"/>
    <property type="molecule type" value="Genomic_DNA"/>
</dbReference>
<evidence type="ECO:0000259" key="14">
    <source>
        <dbReference type="PROSITE" id="PS50885"/>
    </source>
</evidence>
<sequence>MKRVEMMLRKEFRNRFATKVVFSILLVIFISTIFNSYFFYQSASYAVKENVRESSMQIARQAADSLSYIFSVGSDMSDLLYSNEQMQDIVMQDKEELSLAQRSNNNEYINSLLNSFVYSSSYVRTIYVLKDSRTSWGSGTFSFYKLSQYKLSYQDWATEAILKDGQLVWRGLEYDQLSGAGQNTELVVTVNRVLKDFNTLRNIGYVQVGLDGRVILEKIEQIKLGKTGRFFVVDDKGAVMVDSALENIQQPVKNEELLQHIQNKQVNEFEFIHDETAYYGVKQPISNGWTIVGIVPIEEITGELNDIQMITIFTTSLFGVVAIIIGLLAAQRVTEPIKILTQQMKQVGEGNFNVRTKVASTDEIGLMSLQFNQMINQVEQLLEQVKEVEGQKQMAELRAIKHRINPHFLFNTLSTIRWLMKLDQKEKANTAMSALIRLLEANMGKKGTFVTLHEELNIVEKFIEIMQIRYEQQFYLELDIEEDIEGFLIPQMLIQPIVENAIFHGFVPTGKDGTIRIVGKRVEHGISLEIMDNGVGVKKEALEKLQQQSPASFVGIGLHHVYDSVNLYFDSGSKVEIESNKEGTVVKLYLKQKDRGEAHV</sequence>
<dbReference type="PANTHER" id="PTHR34220:SF11">
    <property type="entry name" value="SENSOR PROTEIN KINASE HPTS"/>
    <property type="match status" value="1"/>
</dbReference>
<keyword evidence="16" id="KW-1185">Reference proteome</keyword>
<keyword evidence="7" id="KW-0418">Kinase</keyword>
<keyword evidence="8" id="KW-0067">ATP-binding</keyword>
<keyword evidence="11 13" id="KW-0472">Membrane</keyword>
<keyword evidence="5 13" id="KW-0812">Transmembrane</keyword>
<dbReference type="Gene3D" id="3.30.565.10">
    <property type="entry name" value="Histidine kinase-like ATPase, C-terminal domain"/>
    <property type="match status" value="1"/>
</dbReference>
<dbReference type="Proteomes" id="UP000789833">
    <property type="component" value="Unassembled WGS sequence"/>
</dbReference>
<dbReference type="CDD" id="cd06225">
    <property type="entry name" value="HAMP"/>
    <property type="match status" value="1"/>
</dbReference>
<evidence type="ECO:0000313" key="16">
    <source>
        <dbReference type="Proteomes" id="UP000789833"/>
    </source>
</evidence>
<dbReference type="Pfam" id="PF02518">
    <property type="entry name" value="HATPase_c"/>
    <property type="match status" value="1"/>
</dbReference>
<evidence type="ECO:0000256" key="1">
    <source>
        <dbReference type="ARBA" id="ARBA00004651"/>
    </source>
</evidence>
<comment type="caution">
    <text evidence="15">The sequence shown here is derived from an EMBL/GenBank/DDBJ whole genome shotgun (WGS) entry which is preliminary data.</text>
</comment>
<keyword evidence="9 13" id="KW-1133">Transmembrane helix</keyword>
<evidence type="ECO:0000256" key="2">
    <source>
        <dbReference type="ARBA" id="ARBA00022475"/>
    </source>
</evidence>
<evidence type="ECO:0000256" key="10">
    <source>
        <dbReference type="ARBA" id="ARBA00023012"/>
    </source>
</evidence>
<dbReference type="PANTHER" id="PTHR34220">
    <property type="entry name" value="SENSOR HISTIDINE KINASE YPDA"/>
    <property type="match status" value="1"/>
</dbReference>
<keyword evidence="2" id="KW-1003">Cell membrane</keyword>
<dbReference type="Pfam" id="PF06580">
    <property type="entry name" value="His_kinase"/>
    <property type="match status" value="1"/>
</dbReference>
<dbReference type="InterPro" id="IPR036890">
    <property type="entry name" value="HATPase_C_sf"/>
</dbReference>
<dbReference type="SMART" id="SM00304">
    <property type="entry name" value="HAMP"/>
    <property type="match status" value="1"/>
</dbReference>
<feature type="transmembrane region" description="Helical" evidence="13">
    <location>
        <begin position="309"/>
        <end position="330"/>
    </location>
</feature>
<evidence type="ECO:0000256" key="3">
    <source>
        <dbReference type="ARBA" id="ARBA00022553"/>
    </source>
</evidence>
<evidence type="ECO:0000256" key="13">
    <source>
        <dbReference type="SAM" id="Phobius"/>
    </source>
</evidence>
<gene>
    <name evidence="15" type="ORF">BACCIP111883_01108</name>
</gene>
<keyword evidence="3" id="KW-0597">Phosphoprotein</keyword>